<evidence type="ECO:0000313" key="1">
    <source>
        <dbReference type="EMBL" id="RKP11172.1"/>
    </source>
</evidence>
<dbReference type="AlphaFoldDB" id="A0A4P9XYI6"/>
<name>A0A4P9XYI6_9FUNG</name>
<dbReference type="Proteomes" id="UP000271241">
    <property type="component" value="Unassembled WGS sequence"/>
</dbReference>
<dbReference type="EMBL" id="KZ992424">
    <property type="protein sequence ID" value="RKP11172.1"/>
    <property type="molecule type" value="Genomic_DNA"/>
</dbReference>
<organism evidence="1 2">
    <name type="scientific">Thamnocephalis sphaerospora</name>
    <dbReference type="NCBI Taxonomy" id="78915"/>
    <lineage>
        <taxon>Eukaryota</taxon>
        <taxon>Fungi</taxon>
        <taxon>Fungi incertae sedis</taxon>
        <taxon>Zoopagomycota</taxon>
        <taxon>Zoopagomycotina</taxon>
        <taxon>Zoopagomycetes</taxon>
        <taxon>Zoopagales</taxon>
        <taxon>Sigmoideomycetaceae</taxon>
        <taxon>Thamnocephalis</taxon>
    </lineage>
</organism>
<keyword evidence="2" id="KW-1185">Reference proteome</keyword>
<dbReference type="OrthoDB" id="5594268at2759"/>
<gene>
    <name evidence="1" type="ORF">THASP1DRAFT_27007</name>
</gene>
<proteinExistence type="predicted"/>
<protein>
    <submittedName>
        <fullName evidence="1">Uncharacterized protein</fullName>
    </submittedName>
</protein>
<accession>A0A4P9XYI6</accession>
<reference evidence="2" key="1">
    <citation type="journal article" date="2018" name="Nat. Microbiol.">
        <title>Leveraging single-cell genomics to expand the fungal tree of life.</title>
        <authorList>
            <person name="Ahrendt S.R."/>
            <person name="Quandt C.A."/>
            <person name="Ciobanu D."/>
            <person name="Clum A."/>
            <person name="Salamov A."/>
            <person name="Andreopoulos B."/>
            <person name="Cheng J.F."/>
            <person name="Woyke T."/>
            <person name="Pelin A."/>
            <person name="Henrissat B."/>
            <person name="Reynolds N.K."/>
            <person name="Benny G.L."/>
            <person name="Smith M.E."/>
            <person name="James T.Y."/>
            <person name="Grigoriev I.V."/>
        </authorList>
    </citation>
    <scope>NUCLEOTIDE SEQUENCE [LARGE SCALE GENOMIC DNA]</scope>
    <source>
        <strain evidence="2">RSA 1356</strain>
    </source>
</reference>
<sequence>MQPCVRVTGKHLRQLARADTANACVATVTVRPASPTKPLSTLARNSRVVLRYGRVTVARAALRLRRRHLPDLVRRRVHRSAMLPVAVAHVKAQTTATVAAPAFVPLMQSAHPVPSTAEVAAPKKKRVRFSRFERVFEAHSPSDYDRSSVAPRYEALLAWQRMSAAVSPAVVPAAPRSASAASKGAQPAALEPLVASSACMLPGRSMVNTVVAPAGAAAPVYQLARQPIMLADTWSSAHWSYASTLTSSADLFTVPCGTRPLAMQR</sequence>
<evidence type="ECO:0000313" key="2">
    <source>
        <dbReference type="Proteomes" id="UP000271241"/>
    </source>
</evidence>